<feature type="region of interest" description="Disordered" evidence="1">
    <location>
        <begin position="86"/>
        <end position="107"/>
    </location>
</feature>
<accession>A0AAV2LM62</accession>
<dbReference type="Proteomes" id="UP001497482">
    <property type="component" value="Chromosome 3"/>
</dbReference>
<keyword evidence="3" id="KW-1185">Reference proteome</keyword>
<dbReference type="AlphaFoldDB" id="A0AAV2LM62"/>
<feature type="compositionally biased region" description="Basic and acidic residues" evidence="1">
    <location>
        <begin position="24"/>
        <end position="38"/>
    </location>
</feature>
<feature type="compositionally biased region" description="Polar residues" evidence="1">
    <location>
        <begin position="175"/>
        <end position="185"/>
    </location>
</feature>
<name>A0AAV2LM62_KNICA</name>
<reference evidence="2 3" key="1">
    <citation type="submission" date="2024-04" db="EMBL/GenBank/DDBJ databases">
        <authorList>
            <person name="Waldvogel A.-M."/>
            <person name="Schoenle A."/>
        </authorList>
    </citation>
    <scope>NUCLEOTIDE SEQUENCE [LARGE SCALE GENOMIC DNA]</scope>
</reference>
<gene>
    <name evidence="2" type="ORF">KC01_LOCUS30395</name>
</gene>
<proteinExistence type="predicted"/>
<feature type="region of interest" description="Disordered" evidence="1">
    <location>
        <begin position="17"/>
        <end position="38"/>
    </location>
</feature>
<dbReference type="EMBL" id="OZ035825">
    <property type="protein sequence ID" value="CAL1602646.1"/>
    <property type="molecule type" value="Genomic_DNA"/>
</dbReference>
<sequence>MGQSVPFPPTQEWQRVQTANTKLQQDHPTKADRNGEARSRYHKLYSHSVYPNTNYNYSSAATIIYLNTSLYNAAYSNNLMHWTRGGPGRGHRSTDIRGQQPSQHHGAWSRFYKRKEGLISPSSTLASADISGNERDQAQIYTTWKRSITNNHLPLTNDTGTRTKEGAYPPMGSMKLSNADRQGEN</sequence>
<evidence type="ECO:0000313" key="2">
    <source>
        <dbReference type="EMBL" id="CAL1602646.1"/>
    </source>
</evidence>
<evidence type="ECO:0000313" key="3">
    <source>
        <dbReference type="Proteomes" id="UP001497482"/>
    </source>
</evidence>
<protein>
    <submittedName>
        <fullName evidence="2">Uncharacterized protein</fullName>
    </submittedName>
</protein>
<evidence type="ECO:0000256" key="1">
    <source>
        <dbReference type="SAM" id="MobiDB-lite"/>
    </source>
</evidence>
<organism evidence="2 3">
    <name type="scientific">Knipowitschia caucasica</name>
    <name type="common">Caucasian dwarf goby</name>
    <name type="synonym">Pomatoschistus caucasicus</name>
    <dbReference type="NCBI Taxonomy" id="637954"/>
    <lineage>
        <taxon>Eukaryota</taxon>
        <taxon>Metazoa</taxon>
        <taxon>Chordata</taxon>
        <taxon>Craniata</taxon>
        <taxon>Vertebrata</taxon>
        <taxon>Euteleostomi</taxon>
        <taxon>Actinopterygii</taxon>
        <taxon>Neopterygii</taxon>
        <taxon>Teleostei</taxon>
        <taxon>Neoteleostei</taxon>
        <taxon>Acanthomorphata</taxon>
        <taxon>Gobiaria</taxon>
        <taxon>Gobiiformes</taxon>
        <taxon>Gobioidei</taxon>
        <taxon>Gobiidae</taxon>
        <taxon>Gobiinae</taxon>
        <taxon>Knipowitschia</taxon>
    </lineage>
</organism>
<feature type="region of interest" description="Disordered" evidence="1">
    <location>
        <begin position="151"/>
        <end position="185"/>
    </location>
</feature>
<feature type="compositionally biased region" description="Polar residues" evidence="1">
    <location>
        <begin position="151"/>
        <end position="160"/>
    </location>
</feature>